<dbReference type="PANTHER" id="PTHR35272:SF4">
    <property type="entry name" value="THIOL:DISULFIDE INTERCHANGE PROTEIN DSBG"/>
    <property type="match status" value="1"/>
</dbReference>
<protein>
    <recommendedName>
        <fullName evidence="2">Thioredoxin-like fold domain-containing protein</fullName>
    </recommendedName>
</protein>
<keyword evidence="1" id="KW-0812">Transmembrane</keyword>
<keyword evidence="1" id="KW-1133">Transmembrane helix</keyword>
<feature type="domain" description="Thioredoxin-like fold" evidence="2">
    <location>
        <begin position="149"/>
        <end position="263"/>
    </location>
</feature>
<dbReference type="InterPro" id="IPR036249">
    <property type="entry name" value="Thioredoxin-like_sf"/>
</dbReference>
<dbReference type="InterPro" id="IPR012336">
    <property type="entry name" value="Thioredoxin-like_fold"/>
</dbReference>
<evidence type="ECO:0000313" key="3">
    <source>
        <dbReference type="EMBL" id="ETN86421.1"/>
    </source>
</evidence>
<dbReference type="SUPFAM" id="SSF52833">
    <property type="entry name" value="Thioredoxin-like"/>
    <property type="match status" value="1"/>
</dbReference>
<dbReference type="InterPro" id="IPR051470">
    <property type="entry name" value="Thiol:disulfide_interchange"/>
</dbReference>
<dbReference type="EMBL" id="KI657556">
    <property type="protein sequence ID" value="ETN86421.1"/>
    <property type="molecule type" value="Genomic_DNA"/>
</dbReference>
<dbReference type="KEGG" id="nai:NECAME_16323"/>
<dbReference type="PANTHER" id="PTHR35272">
    <property type="entry name" value="THIOL:DISULFIDE INTERCHANGE PROTEIN DSBC-RELATED"/>
    <property type="match status" value="1"/>
</dbReference>
<organism evidence="3 4">
    <name type="scientific">Necator americanus</name>
    <name type="common">Human hookworm</name>
    <dbReference type="NCBI Taxonomy" id="51031"/>
    <lineage>
        <taxon>Eukaryota</taxon>
        <taxon>Metazoa</taxon>
        <taxon>Ecdysozoa</taxon>
        <taxon>Nematoda</taxon>
        <taxon>Chromadorea</taxon>
        <taxon>Rhabditida</taxon>
        <taxon>Rhabditina</taxon>
        <taxon>Rhabditomorpha</taxon>
        <taxon>Strongyloidea</taxon>
        <taxon>Ancylostomatidae</taxon>
        <taxon>Bunostominae</taxon>
        <taxon>Necator</taxon>
    </lineage>
</organism>
<evidence type="ECO:0000259" key="2">
    <source>
        <dbReference type="Pfam" id="PF13098"/>
    </source>
</evidence>
<evidence type="ECO:0000256" key="1">
    <source>
        <dbReference type="SAM" id="Phobius"/>
    </source>
</evidence>
<keyword evidence="4" id="KW-1185">Reference proteome</keyword>
<dbReference type="AlphaFoldDB" id="W2TZD2"/>
<keyword evidence="1" id="KW-0472">Membrane</keyword>
<dbReference type="Pfam" id="PF13098">
    <property type="entry name" value="Thioredoxin_2"/>
    <property type="match status" value="1"/>
</dbReference>
<reference evidence="4" key="1">
    <citation type="journal article" date="2014" name="Nat. Genet.">
        <title>Genome of the human hookworm Necator americanus.</title>
        <authorList>
            <person name="Tang Y.T."/>
            <person name="Gao X."/>
            <person name="Rosa B.A."/>
            <person name="Abubucker S."/>
            <person name="Hallsworth-Pepin K."/>
            <person name="Martin J."/>
            <person name="Tyagi R."/>
            <person name="Heizer E."/>
            <person name="Zhang X."/>
            <person name="Bhonagiri-Palsikar V."/>
            <person name="Minx P."/>
            <person name="Warren W.C."/>
            <person name="Wang Q."/>
            <person name="Zhan B."/>
            <person name="Hotez P.J."/>
            <person name="Sternberg P.W."/>
            <person name="Dougall A."/>
            <person name="Gaze S.T."/>
            <person name="Mulvenna J."/>
            <person name="Sotillo J."/>
            <person name="Ranganathan S."/>
            <person name="Rabelo E.M."/>
            <person name="Wilson R.K."/>
            <person name="Felgner P.L."/>
            <person name="Bethony J."/>
            <person name="Hawdon J.M."/>
            <person name="Gasser R.B."/>
            <person name="Loukas A."/>
            <person name="Mitreva M."/>
        </authorList>
    </citation>
    <scope>NUCLEOTIDE SEQUENCE [LARGE SCALE GENOMIC DNA]</scope>
</reference>
<proteinExistence type="predicted"/>
<dbReference type="Gene3D" id="3.40.30.10">
    <property type="entry name" value="Glutaredoxin"/>
    <property type="match status" value="1"/>
</dbReference>
<dbReference type="Proteomes" id="UP000053676">
    <property type="component" value="Unassembled WGS sequence"/>
</dbReference>
<evidence type="ECO:0000313" key="4">
    <source>
        <dbReference type="Proteomes" id="UP000053676"/>
    </source>
</evidence>
<sequence length="301" mass="32597">MLIDGHVHGQMKPAGMHAKTVFEAVVLRARKTWARRSQHSCAAIVQDPTSSRKLSPLRLTWRLCHIGVSGAPRRDPKIRSFASQARAVTRYPDQRKRMKKFTRMLIAAGALAMSACAMAAAAPEPAWLPATAAASLQNASAIVEGANGSNVKSTLYVFMDPNCIYCHLVWKALQPYEAAGLQVHWIPMGFLKPDSAGKAAALLEAKDGAALLKELETHYSEKDESGGIAPLAHIPVIDKNKLDNNIKLFQDLGFDGTPALVYQGSGGRWANVSGLPKLGDLPGMLNLPAQPITDAELQKYR</sequence>
<gene>
    <name evidence="3" type="ORF">NECAME_16323</name>
</gene>
<accession>W2TZD2</accession>
<name>W2TZD2_NECAM</name>
<feature type="transmembrane region" description="Helical" evidence="1">
    <location>
        <begin position="104"/>
        <end position="122"/>
    </location>
</feature>